<dbReference type="SMART" id="SM01052">
    <property type="entry name" value="CAP_GLY"/>
    <property type="match status" value="1"/>
</dbReference>
<feature type="compositionally biased region" description="Low complexity" evidence="1">
    <location>
        <begin position="168"/>
        <end position="177"/>
    </location>
</feature>
<dbReference type="Gene3D" id="2.30.30.190">
    <property type="entry name" value="CAP Gly-rich-like domain"/>
    <property type="match status" value="1"/>
</dbReference>
<feature type="region of interest" description="Disordered" evidence="1">
    <location>
        <begin position="1"/>
        <end position="106"/>
    </location>
</feature>
<organism evidence="3 4">
    <name type="scientific">Thamnidium elegans</name>
    <dbReference type="NCBI Taxonomy" id="101142"/>
    <lineage>
        <taxon>Eukaryota</taxon>
        <taxon>Fungi</taxon>
        <taxon>Fungi incertae sedis</taxon>
        <taxon>Mucoromycota</taxon>
        <taxon>Mucoromycotina</taxon>
        <taxon>Mucoromycetes</taxon>
        <taxon>Mucorales</taxon>
        <taxon>Mucorineae</taxon>
        <taxon>Mucoraceae</taxon>
        <taxon>Thamnidium</taxon>
    </lineage>
</organism>
<dbReference type="SUPFAM" id="SSF74924">
    <property type="entry name" value="Cap-Gly domain"/>
    <property type="match status" value="1"/>
</dbReference>
<feature type="compositionally biased region" description="Polar residues" evidence="1">
    <location>
        <begin position="22"/>
        <end position="41"/>
    </location>
</feature>
<feature type="compositionally biased region" description="Basic residues" evidence="1">
    <location>
        <begin position="1"/>
        <end position="10"/>
    </location>
</feature>
<keyword evidence="4" id="KW-1185">Reference proteome</keyword>
<evidence type="ECO:0000256" key="1">
    <source>
        <dbReference type="SAM" id="MobiDB-lite"/>
    </source>
</evidence>
<sequence>MFRKAKRLSKRLGINKERCTEKTTSSNYDINKSYSLASEQPTQPPPLVPSVNNVTGSTASDDYDTISSESSSNDEFDISPSKERPIFGKSQTEPNKKNLYDTPDNNLTSRLSMIDTGNLDLLLSMETQARIEAQAKREQDQLEQAQQQETMSAPRPTKIKFELPVTPPRSRSPTNPRLQYPRARPVRSLPEEGLTANIMRHPLPNNNNNNKNKRIGWRHLFSDRDDEETKHIPLPITVGSRVKLKLRPLPTFGYVRFIGNVEPENEEYVGVELDHGVGNCDGTRNGKRYFHTDVNRGIYCAKRDLEAVHE</sequence>
<gene>
    <name evidence="3" type="ORF">INT48_004856</name>
</gene>
<dbReference type="InterPro" id="IPR000938">
    <property type="entry name" value="CAP-Gly_domain"/>
</dbReference>
<dbReference type="EMBL" id="JAEPRE010000052">
    <property type="protein sequence ID" value="KAG2234477.1"/>
    <property type="molecule type" value="Genomic_DNA"/>
</dbReference>
<evidence type="ECO:0000259" key="2">
    <source>
        <dbReference type="PROSITE" id="PS50245"/>
    </source>
</evidence>
<dbReference type="InterPro" id="IPR036859">
    <property type="entry name" value="CAP-Gly_dom_sf"/>
</dbReference>
<feature type="region of interest" description="Disordered" evidence="1">
    <location>
        <begin position="135"/>
        <end position="154"/>
    </location>
</feature>
<proteinExistence type="predicted"/>
<feature type="domain" description="CAP-Gly" evidence="2">
    <location>
        <begin position="259"/>
        <end position="301"/>
    </location>
</feature>
<protein>
    <recommendedName>
        <fullName evidence="2">CAP-Gly domain-containing protein</fullName>
    </recommendedName>
</protein>
<evidence type="ECO:0000313" key="3">
    <source>
        <dbReference type="EMBL" id="KAG2234477.1"/>
    </source>
</evidence>
<name>A0A8H7SUB9_9FUNG</name>
<feature type="compositionally biased region" description="Polar residues" evidence="1">
    <location>
        <begin position="50"/>
        <end position="71"/>
    </location>
</feature>
<comment type="caution">
    <text evidence="3">The sequence shown here is derived from an EMBL/GenBank/DDBJ whole genome shotgun (WGS) entry which is preliminary data.</text>
</comment>
<evidence type="ECO:0000313" key="4">
    <source>
        <dbReference type="Proteomes" id="UP000613177"/>
    </source>
</evidence>
<dbReference type="AlphaFoldDB" id="A0A8H7SUB9"/>
<dbReference type="Proteomes" id="UP000613177">
    <property type="component" value="Unassembled WGS sequence"/>
</dbReference>
<accession>A0A8H7SUB9</accession>
<reference evidence="3" key="1">
    <citation type="submission" date="2021-01" db="EMBL/GenBank/DDBJ databases">
        <title>Metabolic potential, ecology and presence of endohyphal bacteria is reflected in genomic diversity of Mucoromycotina.</title>
        <authorList>
            <person name="Muszewska A."/>
            <person name="Okrasinska A."/>
            <person name="Steczkiewicz K."/>
            <person name="Drgas O."/>
            <person name="Orlowska M."/>
            <person name="Perlinska-Lenart U."/>
            <person name="Aleksandrzak-Piekarczyk T."/>
            <person name="Szatraj K."/>
            <person name="Zielenkiewicz U."/>
            <person name="Pilsyk S."/>
            <person name="Malc E."/>
            <person name="Mieczkowski P."/>
            <person name="Kruszewska J.S."/>
            <person name="Biernat P."/>
            <person name="Pawlowska J."/>
        </authorList>
    </citation>
    <scope>NUCLEOTIDE SEQUENCE</scope>
    <source>
        <strain evidence="3">WA0000018081</strain>
    </source>
</reference>
<dbReference type="Pfam" id="PF01302">
    <property type="entry name" value="CAP_GLY"/>
    <property type="match status" value="1"/>
</dbReference>
<feature type="region of interest" description="Disordered" evidence="1">
    <location>
        <begin position="161"/>
        <end position="181"/>
    </location>
</feature>
<dbReference type="PROSITE" id="PS50245">
    <property type="entry name" value="CAP_GLY_2"/>
    <property type="match status" value="1"/>
</dbReference>